<dbReference type="STRING" id="163.SAMN04487775_101432"/>
<dbReference type="GO" id="GO:0051536">
    <property type="term" value="F:iron-sulfur cluster binding"/>
    <property type="evidence" value="ECO:0007669"/>
    <property type="project" value="UniProtKB-KW"/>
</dbReference>
<organism evidence="5 6">
    <name type="scientific">Treponema bryantii</name>
    <dbReference type="NCBI Taxonomy" id="163"/>
    <lineage>
        <taxon>Bacteria</taxon>
        <taxon>Pseudomonadati</taxon>
        <taxon>Spirochaetota</taxon>
        <taxon>Spirochaetia</taxon>
        <taxon>Spirochaetales</taxon>
        <taxon>Treponemataceae</taxon>
        <taxon>Treponema</taxon>
    </lineage>
</organism>
<dbReference type="AlphaFoldDB" id="A0A1H9JDP8"/>
<protein>
    <recommendedName>
        <fullName evidence="4">4Fe-4S ferredoxin-type domain-containing protein</fullName>
    </recommendedName>
</protein>
<sequence>MQYRNDKNGNPISLLGYGCMRFTTSMGAIDIDKAEKEIMEAYNAGVNYFDTAYIYTGSEAALGTIVKKKNIRDKIKIATKLPQYLVNNKAALDRYFNEELSRLQTDYVDYYLMHHLTDYVAWENLKKNGVLDWIAEKKKSGAIRNIGFSFHGDTEMFMKILHDYDWDICLVQYNYLDEFAQAGRAGVEEAHRLGIPVLIMEPLRGGKLVDLLPETAKKMIKENPRGWSPAEWAFRWLFNQEAVTCVLSGMNSIEMIQENCRVASEAKAGEFTQNDIDFLEKIKKEINSKMKVNCTACRYCMPCPKNVDIPAIFRCYNEMYTESKHSGRWEFAQTVGLRKQNQTASQCIGCGKCEKHCPQNIAIREELKKADKALRPITYKIGIAVAKKFMLKK</sequence>
<evidence type="ECO:0000256" key="2">
    <source>
        <dbReference type="ARBA" id="ARBA00023004"/>
    </source>
</evidence>
<dbReference type="SUPFAM" id="SSF51430">
    <property type="entry name" value="NAD(P)-linked oxidoreductase"/>
    <property type="match status" value="1"/>
</dbReference>
<keyword evidence="1" id="KW-0479">Metal-binding</keyword>
<gene>
    <name evidence="5" type="ORF">SAMN04487977_11248</name>
</gene>
<dbReference type="InterPro" id="IPR017900">
    <property type="entry name" value="4Fe4S_Fe_S_CS"/>
</dbReference>
<dbReference type="GO" id="GO:0016491">
    <property type="term" value="F:oxidoreductase activity"/>
    <property type="evidence" value="ECO:0007669"/>
    <property type="project" value="InterPro"/>
</dbReference>
<proteinExistence type="predicted"/>
<dbReference type="InterPro" id="IPR036812">
    <property type="entry name" value="NAD(P)_OxRdtase_dom_sf"/>
</dbReference>
<accession>A0A1H9JDP8</accession>
<dbReference type="PROSITE" id="PS51379">
    <property type="entry name" value="4FE4S_FER_2"/>
    <property type="match status" value="1"/>
</dbReference>
<dbReference type="InterPro" id="IPR023210">
    <property type="entry name" value="NADP_OxRdtase_dom"/>
</dbReference>
<evidence type="ECO:0000256" key="1">
    <source>
        <dbReference type="ARBA" id="ARBA00022723"/>
    </source>
</evidence>
<keyword evidence="2" id="KW-0408">Iron</keyword>
<dbReference type="PROSITE" id="PS00198">
    <property type="entry name" value="4FE4S_FER_1"/>
    <property type="match status" value="1"/>
</dbReference>
<dbReference type="Proteomes" id="UP000182360">
    <property type="component" value="Unassembled WGS sequence"/>
</dbReference>
<dbReference type="SUPFAM" id="SSF46548">
    <property type="entry name" value="alpha-helical ferredoxin"/>
    <property type="match status" value="1"/>
</dbReference>
<name>A0A1H9JDP8_9SPIR</name>
<dbReference type="InterPro" id="IPR017896">
    <property type="entry name" value="4Fe4S_Fe-S-bd"/>
</dbReference>
<dbReference type="EMBL" id="FOFU01000012">
    <property type="protein sequence ID" value="SEQ84962.1"/>
    <property type="molecule type" value="Genomic_DNA"/>
</dbReference>
<dbReference type="GO" id="GO:0046872">
    <property type="term" value="F:metal ion binding"/>
    <property type="evidence" value="ECO:0007669"/>
    <property type="project" value="UniProtKB-KW"/>
</dbReference>
<keyword evidence="3" id="KW-0411">Iron-sulfur</keyword>
<dbReference type="PANTHER" id="PTHR43312:SF2">
    <property type="entry name" value="OXIDOREDUCTASE"/>
    <property type="match status" value="1"/>
</dbReference>
<dbReference type="PROSITE" id="PS51257">
    <property type="entry name" value="PROKAR_LIPOPROTEIN"/>
    <property type="match status" value="1"/>
</dbReference>
<dbReference type="RefSeq" id="WP_074645431.1">
    <property type="nucleotide sequence ID" value="NZ_FOFU01000012.1"/>
</dbReference>
<dbReference type="Pfam" id="PF00248">
    <property type="entry name" value="Aldo_ket_red"/>
    <property type="match status" value="1"/>
</dbReference>
<evidence type="ECO:0000313" key="5">
    <source>
        <dbReference type="EMBL" id="SEQ84962.1"/>
    </source>
</evidence>
<dbReference type="InterPro" id="IPR053135">
    <property type="entry name" value="AKR2_Oxidoreductase"/>
</dbReference>
<feature type="domain" description="4Fe-4S ferredoxin-type" evidence="4">
    <location>
        <begin position="338"/>
        <end position="366"/>
    </location>
</feature>
<dbReference type="CDD" id="cd19096">
    <property type="entry name" value="AKR_Fe-S_oxidoreductase"/>
    <property type="match status" value="1"/>
</dbReference>
<keyword evidence="6" id="KW-1185">Reference proteome</keyword>
<dbReference type="Pfam" id="PF13187">
    <property type="entry name" value="Fer4_9"/>
    <property type="match status" value="1"/>
</dbReference>
<evidence type="ECO:0000259" key="4">
    <source>
        <dbReference type="PROSITE" id="PS51379"/>
    </source>
</evidence>
<dbReference type="PANTHER" id="PTHR43312">
    <property type="entry name" value="D-THREO-ALDOSE 1-DEHYDROGENASE"/>
    <property type="match status" value="1"/>
</dbReference>
<evidence type="ECO:0000313" key="6">
    <source>
        <dbReference type="Proteomes" id="UP000182360"/>
    </source>
</evidence>
<dbReference type="PRINTS" id="PR00069">
    <property type="entry name" value="ALDKETRDTASE"/>
</dbReference>
<evidence type="ECO:0000256" key="3">
    <source>
        <dbReference type="ARBA" id="ARBA00023014"/>
    </source>
</evidence>
<reference evidence="5 6" key="1">
    <citation type="submission" date="2016-10" db="EMBL/GenBank/DDBJ databases">
        <authorList>
            <person name="de Groot N.N."/>
        </authorList>
    </citation>
    <scope>NUCLEOTIDE SEQUENCE [LARGE SCALE GENOMIC DNA]</scope>
    <source>
        <strain evidence="5 6">B25</strain>
    </source>
</reference>
<dbReference type="Gene3D" id="3.20.20.100">
    <property type="entry name" value="NADP-dependent oxidoreductase domain"/>
    <property type="match status" value="1"/>
</dbReference>
<dbReference type="InterPro" id="IPR020471">
    <property type="entry name" value="AKR"/>
</dbReference>
<dbReference type="OrthoDB" id="9773828at2"/>